<dbReference type="Proteomes" id="UP000619479">
    <property type="component" value="Unassembled WGS sequence"/>
</dbReference>
<protein>
    <recommendedName>
        <fullName evidence="2">Coenzyme Q-binding protein COQ10 START domain-containing protein</fullName>
    </recommendedName>
</protein>
<dbReference type="PANTHER" id="PTHR33824">
    <property type="entry name" value="POLYKETIDE CYCLASE/DEHYDRASE AND LIPID TRANSPORT SUPERFAMILY PROTEIN"/>
    <property type="match status" value="1"/>
</dbReference>
<dbReference type="InterPro" id="IPR005031">
    <property type="entry name" value="COQ10_START"/>
</dbReference>
<feature type="region of interest" description="Disordered" evidence="1">
    <location>
        <begin position="168"/>
        <end position="211"/>
    </location>
</feature>
<feature type="compositionally biased region" description="Gly residues" evidence="1">
    <location>
        <begin position="277"/>
        <end position="287"/>
    </location>
</feature>
<evidence type="ECO:0000313" key="3">
    <source>
        <dbReference type="EMBL" id="GID66501.1"/>
    </source>
</evidence>
<evidence type="ECO:0000313" key="4">
    <source>
        <dbReference type="Proteomes" id="UP000619479"/>
    </source>
</evidence>
<keyword evidence="4" id="KW-1185">Reference proteome</keyword>
<comment type="caution">
    <text evidence="3">The sequence shown here is derived from an EMBL/GenBank/DDBJ whole genome shotgun (WGS) entry which is preliminary data.</text>
</comment>
<proteinExistence type="predicted"/>
<dbReference type="RefSeq" id="WP_264653275.1">
    <property type="nucleotide sequence ID" value="NZ_BOMH01000033.1"/>
</dbReference>
<dbReference type="Gene3D" id="3.30.530.20">
    <property type="match status" value="1"/>
</dbReference>
<feature type="compositionally biased region" description="Low complexity" evidence="1">
    <location>
        <begin position="235"/>
        <end position="276"/>
    </location>
</feature>
<gene>
    <name evidence="3" type="ORF">Acy02nite_43820</name>
</gene>
<feature type="region of interest" description="Disordered" evidence="1">
    <location>
        <begin position="235"/>
        <end position="315"/>
    </location>
</feature>
<dbReference type="PANTHER" id="PTHR33824:SF7">
    <property type="entry name" value="POLYKETIDE CYCLASE_DEHYDRASE AND LIPID TRANSPORT SUPERFAMILY PROTEIN"/>
    <property type="match status" value="1"/>
</dbReference>
<name>A0A919MCU5_9ACTN</name>
<dbReference type="CDD" id="cd07817">
    <property type="entry name" value="SRPBCC_8"/>
    <property type="match status" value="1"/>
</dbReference>
<dbReference type="Pfam" id="PF03364">
    <property type="entry name" value="Polyketide_cyc"/>
    <property type="match status" value="1"/>
</dbReference>
<dbReference type="InterPro" id="IPR047137">
    <property type="entry name" value="ORF3"/>
</dbReference>
<evidence type="ECO:0000259" key="2">
    <source>
        <dbReference type="Pfam" id="PF03364"/>
    </source>
</evidence>
<dbReference type="EMBL" id="BOMH01000033">
    <property type="protein sequence ID" value="GID66501.1"/>
    <property type="molecule type" value="Genomic_DNA"/>
</dbReference>
<dbReference type="InterPro" id="IPR023393">
    <property type="entry name" value="START-like_dom_sf"/>
</dbReference>
<evidence type="ECO:0000256" key="1">
    <source>
        <dbReference type="SAM" id="MobiDB-lite"/>
    </source>
</evidence>
<dbReference type="AlphaFoldDB" id="A0A919MCU5"/>
<accession>A0A919MCU5</accession>
<reference evidence="3" key="1">
    <citation type="submission" date="2021-01" db="EMBL/GenBank/DDBJ databases">
        <title>Whole genome shotgun sequence of Actinoplanes cyaneus NBRC 14990.</title>
        <authorList>
            <person name="Komaki H."/>
            <person name="Tamura T."/>
        </authorList>
    </citation>
    <scope>NUCLEOTIDE SEQUENCE</scope>
    <source>
        <strain evidence="3">NBRC 14990</strain>
    </source>
</reference>
<feature type="domain" description="Coenzyme Q-binding protein COQ10 START" evidence="2">
    <location>
        <begin position="10"/>
        <end position="110"/>
    </location>
</feature>
<sequence>MSMVQQAIEVSAPLHTVYEQLAAFENYPRFMTGVRQVTTTGSDQTHWIMDVDGKRREFDAQIIERTPDERVSWSTMEGPLLAETLTLRPMGETKTQVVAQLEADIAFLMPSDRHGQESLNRRLKADLTTFKGLVESGVLGGRAMPTGARRLPGPAHTLFSPDFASPASVATRVHKHPPATQPAPAPGAGWDTGAADLGNADPTGLGLTDNPLHHAAGAGNLPSAATGTAALTGATRANTARSATSGTARSATSGAGPAVSGAERPASADAARSAAGRGAGPVSGGVAGSARMGGRTPNSDIWGSGMINEEDRGIG</sequence>
<organism evidence="3 4">
    <name type="scientific">Actinoplanes cyaneus</name>
    <dbReference type="NCBI Taxonomy" id="52696"/>
    <lineage>
        <taxon>Bacteria</taxon>
        <taxon>Bacillati</taxon>
        <taxon>Actinomycetota</taxon>
        <taxon>Actinomycetes</taxon>
        <taxon>Micromonosporales</taxon>
        <taxon>Micromonosporaceae</taxon>
        <taxon>Actinoplanes</taxon>
    </lineage>
</organism>
<dbReference type="SUPFAM" id="SSF55961">
    <property type="entry name" value="Bet v1-like"/>
    <property type="match status" value="1"/>
</dbReference>